<feature type="compositionally biased region" description="Polar residues" evidence="1">
    <location>
        <begin position="38"/>
        <end position="49"/>
    </location>
</feature>
<evidence type="ECO:0000313" key="3">
    <source>
        <dbReference type="Proteomes" id="UP000242814"/>
    </source>
</evidence>
<reference evidence="2 3" key="1">
    <citation type="submission" date="2016-06" db="EMBL/GenBank/DDBJ databases">
        <authorList>
            <person name="Kjaerup R.B."/>
            <person name="Dalgaard T.S."/>
            <person name="Juul-Madsen H.R."/>
        </authorList>
    </citation>
    <scope>NUCLEOTIDE SEQUENCE [LARGE SCALE GENOMIC DNA]</scope>
    <source>
        <strain evidence="2 3">Pb300</strain>
    </source>
</reference>
<feature type="compositionally biased region" description="Basic and acidic residues" evidence="1">
    <location>
        <begin position="53"/>
        <end position="79"/>
    </location>
</feature>
<comment type="caution">
    <text evidence="2">The sequence shown here is derived from an EMBL/GenBank/DDBJ whole genome shotgun (WGS) entry which is preliminary data.</text>
</comment>
<name>A0A1D2J560_PARBR</name>
<dbReference type="Proteomes" id="UP000242814">
    <property type="component" value="Unassembled WGS sequence"/>
</dbReference>
<organism evidence="2 3">
    <name type="scientific">Paracoccidioides brasiliensis</name>
    <dbReference type="NCBI Taxonomy" id="121759"/>
    <lineage>
        <taxon>Eukaryota</taxon>
        <taxon>Fungi</taxon>
        <taxon>Dikarya</taxon>
        <taxon>Ascomycota</taxon>
        <taxon>Pezizomycotina</taxon>
        <taxon>Eurotiomycetes</taxon>
        <taxon>Eurotiomycetidae</taxon>
        <taxon>Onygenales</taxon>
        <taxon>Ajellomycetaceae</taxon>
        <taxon>Paracoccidioides</taxon>
    </lineage>
</organism>
<protein>
    <submittedName>
        <fullName evidence="2">Uncharacterized protein</fullName>
    </submittedName>
</protein>
<dbReference type="AlphaFoldDB" id="A0A1D2J560"/>
<evidence type="ECO:0000256" key="1">
    <source>
        <dbReference type="SAM" id="MobiDB-lite"/>
    </source>
</evidence>
<feature type="region of interest" description="Disordered" evidence="1">
    <location>
        <begin position="38"/>
        <end position="79"/>
    </location>
</feature>
<evidence type="ECO:0000313" key="2">
    <source>
        <dbReference type="EMBL" id="ODH13423.1"/>
    </source>
</evidence>
<gene>
    <name evidence="2" type="ORF">ACO22_07275</name>
</gene>
<accession>A0A1D2J560</accession>
<dbReference type="EMBL" id="LZYO01000491">
    <property type="protein sequence ID" value="ODH13423.1"/>
    <property type="molecule type" value="Genomic_DNA"/>
</dbReference>
<sequence>MSFAAEHIQALTTHQGGVKREILHFNCSMVDTPISATTPSSIIHGSGSDSLPEEFRMESGRSVIEKSRPIPLKKDPETA</sequence>
<proteinExistence type="predicted"/>